<feature type="transmembrane region" description="Helical" evidence="20">
    <location>
        <begin position="206"/>
        <end position="226"/>
    </location>
</feature>
<dbReference type="SUPFAM" id="SSF141072">
    <property type="entry name" value="CalX-like"/>
    <property type="match status" value="2"/>
</dbReference>
<feature type="transmembrane region" description="Helical" evidence="20">
    <location>
        <begin position="844"/>
        <end position="864"/>
    </location>
</feature>
<comment type="similarity">
    <text evidence="2">Belongs to the Ca(2+):cation antiporter (CaCA) (TC 2.A.19) family. SLC8 subfamily.</text>
</comment>
<dbReference type="InterPro" id="IPR003644">
    <property type="entry name" value="Calx_beta"/>
</dbReference>
<dbReference type="PANTHER" id="PTHR11878">
    <property type="entry name" value="SODIUM/CALCIUM EXCHANGER"/>
    <property type="match status" value="1"/>
</dbReference>
<dbReference type="InterPro" id="IPR004836">
    <property type="entry name" value="Na_Ca_Ex"/>
</dbReference>
<dbReference type="PRINTS" id="PR01259">
    <property type="entry name" value="NACAEXCHNGR"/>
</dbReference>
<feature type="transmembrane region" description="Helical" evidence="20">
    <location>
        <begin position="876"/>
        <end position="894"/>
    </location>
</feature>
<dbReference type="Gene3D" id="1.20.1420.30">
    <property type="entry name" value="NCX, central ion-binding region"/>
    <property type="match status" value="2"/>
</dbReference>
<keyword evidence="12" id="KW-0112">Calmodulin-binding</keyword>
<dbReference type="InterPro" id="IPR004837">
    <property type="entry name" value="NaCa_Exmemb"/>
</dbReference>
<dbReference type="Proteomes" id="UP000887563">
    <property type="component" value="Unplaced"/>
</dbReference>
<evidence type="ECO:0000256" key="14">
    <source>
        <dbReference type="ARBA" id="ARBA00023053"/>
    </source>
</evidence>
<dbReference type="InterPro" id="IPR038081">
    <property type="entry name" value="CalX-like_sf"/>
</dbReference>
<dbReference type="WBParaSite" id="Minc3s00008g00571">
    <property type="protein sequence ID" value="Minc3s00008g00571"/>
    <property type="gene ID" value="Minc3s00008g00571"/>
</dbReference>
<dbReference type="GO" id="GO:0005516">
    <property type="term" value="F:calmodulin binding"/>
    <property type="evidence" value="ECO:0007669"/>
    <property type="project" value="UniProtKB-KW"/>
</dbReference>
<keyword evidence="17" id="KW-0325">Glycoprotein</keyword>
<evidence type="ECO:0000256" key="8">
    <source>
        <dbReference type="ARBA" id="ARBA00022723"/>
    </source>
</evidence>
<dbReference type="Pfam" id="PF16494">
    <property type="entry name" value="Na_Ca_ex_C"/>
    <property type="match status" value="1"/>
</dbReference>
<dbReference type="SMART" id="SM00237">
    <property type="entry name" value="Calx_beta"/>
    <property type="match status" value="2"/>
</dbReference>
<proteinExistence type="inferred from homology"/>
<keyword evidence="3" id="KW-0813">Transport</keyword>
<feature type="transmembrane region" description="Helical" evidence="20">
    <location>
        <begin position="277"/>
        <end position="296"/>
    </location>
</feature>
<keyword evidence="16 20" id="KW-0472">Membrane</keyword>
<dbReference type="GO" id="GO:0007154">
    <property type="term" value="P:cell communication"/>
    <property type="evidence" value="ECO:0007669"/>
    <property type="project" value="InterPro"/>
</dbReference>
<keyword evidence="9 21" id="KW-0732">Signal</keyword>
<keyword evidence="10" id="KW-0677">Repeat</keyword>
<name>A0A914KH49_MELIC</name>
<evidence type="ECO:0000256" key="15">
    <source>
        <dbReference type="ARBA" id="ARBA00023065"/>
    </source>
</evidence>
<dbReference type="PANTHER" id="PTHR11878:SF75">
    <property type="entry name" value="CALX-BETA DOMAIN-CONTAINING PROTEIN"/>
    <property type="match status" value="1"/>
</dbReference>
<organism evidence="23 24">
    <name type="scientific">Meloidogyne incognita</name>
    <name type="common">Southern root-knot nematode worm</name>
    <name type="synonym">Oxyuris incognita</name>
    <dbReference type="NCBI Taxonomy" id="6306"/>
    <lineage>
        <taxon>Eukaryota</taxon>
        <taxon>Metazoa</taxon>
        <taxon>Ecdysozoa</taxon>
        <taxon>Nematoda</taxon>
        <taxon>Chromadorea</taxon>
        <taxon>Rhabditida</taxon>
        <taxon>Tylenchina</taxon>
        <taxon>Tylenchomorpha</taxon>
        <taxon>Tylenchoidea</taxon>
        <taxon>Meloidogynidae</taxon>
        <taxon>Meloidogyninae</taxon>
        <taxon>Meloidogyne</taxon>
        <taxon>Meloidogyne incognita group</taxon>
    </lineage>
</organism>
<evidence type="ECO:0000256" key="9">
    <source>
        <dbReference type="ARBA" id="ARBA00022729"/>
    </source>
</evidence>
<feature type="transmembrane region" description="Helical" evidence="20">
    <location>
        <begin position="770"/>
        <end position="794"/>
    </location>
</feature>
<accession>A0A914KH49</accession>
<evidence type="ECO:0000256" key="5">
    <source>
        <dbReference type="ARBA" id="ARBA00022475"/>
    </source>
</evidence>
<keyword evidence="6" id="KW-0109">Calcium transport</keyword>
<evidence type="ECO:0000256" key="16">
    <source>
        <dbReference type="ARBA" id="ARBA00023136"/>
    </source>
</evidence>
<dbReference type="GO" id="GO:0042383">
    <property type="term" value="C:sarcolemma"/>
    <property type="evidence" value="ECO:0007669"/>
    <property type="project" value="TreeGrafter"/>
</dbReference>
<dbReference type="NCBIfam" id="TIGR00845">
    <property type="entry name" value="caca"/>
    <property type="match status" value="1"/>
</dbReference>
<evidence type="ECO:0000256" key="3">
    <source>
        <dbReference type="ARBA" id="ARBA00022448"/>
    </source>
</evidence>
<dbReference type="GO" id="GO:0030424">
    <property type="term" value="C:axon"/>
    <property type="evidence" value="ECO:0007669"/>
    <property type="project" value="TreeGrafter"/>
</dbReference>
<evidence type="ECO:0000256" key="10">
    <source>
        <dbReference type="ARBA" id="ARBA00022737"/>
    </source>
</evidence>
<keyword evidence="8" id="KW-0479">Metal-binding</keyword>
<comment type="catalytic activity">
    <reaction evidence="19">
        <text>Ca(2+)(in) + 3 Na(+)(out) = Ca(2+)(out) + 3 Na(+)(in)</text>
        <dbReference type="Rhea" id="RHEA:69955"/>
        <dbReference type="ChEBI" id="CHEBI:29101"/>
        <dbReference type="ChEBI" id="CHEBI:29108"/>
    </reaction>
</comment>
<sequence>MFFFFFSFPLKNNNYFQIKTFISFFLLLQFLNFSNSQQQNNDNNNKIAAVYSSQKRELIYNGEIENNKSEEILINNHCSSGKPCKSGLIIPLWEPQEVSLPIRFFRAFVYLLALLYLFYGISIVSDRFMAAIEVITSQEREVEVTKVTGEKIKVLVRVWNETVSNLTLMALGSSAPEILLSVIEIFGNNFEAGDLGPSTIVGSAAFNLFIIVGICILASLIFEYFNSILIFQIVPSNEIRRIDRIDVFWVTVIWSTFAYIWLFLILCVFSPNVVEVWEGLLTLLFFPLTVGSAFIANKHAKTFGQRLLGANAITSFRHTPRLGKQQSTHVGIRAANGSEKDVDVALLGPLKNDSNSVALMQQRHYLDVIKKLRAENPNLSVQELERLASNWIFTEVPKSRAFYRIQAIRKMTGNGDISIKRLKERAEDEHQNVAMPLMPDKPKQVTVGFDPAEYCVLENVGTVELRCVLDRGSLAVSTEVTVTYTTIADTAAEYEDFIPTQGVLTFGPSESEKFIEIGIVDNDEYEDDEQFFVKLTNLDAYCADNPGQKLPAQFKEGGSVATVMIIDDDHSGAFSFTSQVFRVPESQGQFALEVRRHRGARGAVILPYKTIEGSAKEGKDYTAQEGELLFYNNQTKATIYIEITNDDEYEKSEDFYVELGPPRLKDSSPRSEVANGPDGRPILGEHHRCKVVITEDREFKNFIDKMIANANVGILVGTHSWRQQFIEALTVEDIDGDGSISNKEKALHGVSVFWKLLFALIPPTDYINGWLTFFVSIFVIGILTAFIGDIASLFGCTIGLRDSVTAITLVAMGTSLPDTFASKTAAIQDKTADSSIGNVTGSNAVNVFLGIGLAWAIAAVYHSLNGGHFIVEAGSLASSVTMFILGSVVTIGLLQWRRYNPNIAGELGGPRGNKLFSFLIFLSVWLVYIVYSTLVAYCLI</sequence>
<evidence type="ECO:0000256" key="1">
    <source>
        <dbReference type="ARBA" id="ARBA00004651"/>
    </source>
</evidence>
<dbReference type="InterPro" id="IPR051171">
    <property type="entry name" value="CaCA"/>
</dbReference>
<evidence type="ECO:0000256" key="21">
    <source>
        <dbReference type="SAM" id="SignalP"/>
    </source>
</evidence>
<dbReference type="InterPro" id="IPR044880">
    <property type="entry name" value="NCX_ion-bd_dom_sf"/>
</dbReference>
<feature type="transmembrane region" description="Helical" evidence="20">
    <location>
        <begin position="100"/>
        <end position="119"/>
    </location>
</feature>
<evidence type="ECO:0000256" key="2">
    <source>
        <dbReference type="ARBA" id="ARBA00007489"/>
    </source>
</evidence>
<dbReference type="GO" id="GO:0098794">
    <property type="term" value="C:postsynapse"/>
    <property type="evidence" value="ECO:0007669"/>
    <property type="project" value="TreeGrafter"/>
</dbReference>
<keyword evidence="18" id="KW-0739">Sodium transport</keyword>
<dbReference type="InterPro" id="IPR032452">
    <property type="entry name" value="Na_Ca_Ex_C-exten"/>
</dbReference>
<keyword evidence="14" id="KW-0915">Sodium</keyword>
<evidence type="ECO:0000256" key="20">
    <source>
        <dbReference type="SAM" id="Phobius"/>
    </source>
</evidence>
<evidence type="ECO:0000256" key="11">
    <source>
        <dbReference type="ARBA" id="ARBA00022837"/>
    </source>
</evidence>
<evidence type="ECO:0000256" key="4">
    <source>
        <dbReference type="ARBA" id="ARBA00022449"/>
    </source>
</evidence>
<feature type="domain" description="Calx-beta" evidence="22">
    <location>
        <begin position="561"/>
        <end position="660"/>
    </location>
</feature>
<dbReference type="GO" id="GO:0005432">
    <property type="term" value="F:calcium:sodium antiporter activity"/>
    <property type="evidence" value="ECO:0007669"/>
    <property type="project" value="InterPro"/>
</dbReference>
<feature type="transmembrane region" description="Helical" evidence="20">
    <location>
        <begin position="247"/>
        <end position="271"/>
    </location>
</feature>
<keyword evidence="15" id="KW-0406">Ion transport</keyword>
<feature type="signal peptide" evidence="21">
    <location>
        <begin position="1"/>
        <end position="36"/>
    </location>
</feature>
<dbReference type="Pfam" id="PF01699">
    <property type="entry name" value="Na_Ca_ex"/>
    <property type="match status" value="2"/>
</dbReference>
<dbReference type="GO" id="GO:0098703">
    <property type="term" value="P:calcium ion import across plasma membrane"/>
    <property type="evidence" value="ECO:0007669"/>
    <property type="project" value="TreeGrafter"/>
</dbReference>
<dbReference type="Pfam" id="PF03160">
    <property type="entry name" value="Calx-beta"/>
    <property type="match status" value="1"/>
</dbReference>
<evidence type="ECO:0000256" key="12">
    <source>
        <dbReference type="ARBA" id="ARBA00022860"/>
    </source>
</evidence>
<keyword evidence="4" id="KW-0050">Antiport</keyword>
<evidence type="ECO:0000259" key="22">
    <source>
        <dbReference type="SMART" id="SM00237"/>
    </source>
</evidence>
<protein>
    <submittedName>
        <fullName evidence="24">Calx-beta domain-containing protein</fullName>
    </submittedName>
</protein>
<feature type="chain" id="PRO_5036673525" evidence="21">
    <location>
        <begin position="37"/>
        <end position="940"/>
    </location>
</feature>
<dbReference type="Gene3D" id="2.60.40.2030">
    <property type="match status" value="2"/>
</dbReference>
<feature type="transmembrane region" description="Helical" evidence="20">
    <location>
        <begin position="915"/>
        <end position="937"/>
    </location>
</feature>
<keyword evidence="7 20" id="KW-0812">Transmembrane</keyword>
<reference evidence="24" key="1">
    <citation type="submission" date="2022-11" db="UniProtKB">
        <authorList>
            <consortium name="WormBaseParasite"/>
        </authorList>
    </citation>
    <scope>IDENTIFICATION</scope>
</reference>
<keyword evidence="11" id="KW-0106">Calcium</keyword>
<evidence type="ECO:0000313" key="24">
    <source>
        <dbReference type="WBParaSite" id="Minc3s00008g00571"/>
    </source>
</evidence>
<evidence type="ECO:0000256" key="13">
    <source>
        <dbReference type="ARBA" id="ARBA00022989"/>
    </source>
</evidence>
<evidence type="ECO:0000313" key="23">
    <source>
        <dbReference type="Proteomes" id="UP000887563"/>
    </source>
</evidence>
<keyword evidence="13 20" id="KW-1133">Transmembrane helix</keyword>
<evidence type="ECO:0000256" key="19">
    <source>
        <dbReference type="ARBA" id="ARBA00033667"/>
    </source>
</evidence>
<evidence type="ECO:0000256" key="18">
    <source>
        <dbReference type="ARBA" id="ARBA00023201"/>
    </source>
</evidence>
<dbReference type="AlphaFoldDB" id="A0A914KH49"/>
<evidence type="ECO:0000256" key="17">
    <source>
        <dbReference type="ARBA" id="ARBA00023180"/>
    </source>
</evidence>
<dbReference type="GO" id="GO:0046872">
    <property type="term" value="F:metal ion binding"/>
    <property type="evidence" value="ECO:0007669"/>
    <property type="project" value="UniProtKB-KW"/>
</dbReference>
<evidence type="ECO:0000256" key="7">
    <source>
        <dbReference type="ARBA" id="ARBA00022692"/>
    </source>
</evidence>
<comment type="subcellular location">
    <subcellularLocation>
        <location evidence="1">Cell membrane</location>
        <topology evidence="1">Multi-pass membrane protein</topology>
    </subcellularLocation>
</comment>
<evidence type="ECO:0000256" key="6">
    <source>
        <dbReference type="ARBA" id="ARBA00022568"/>
    </source>
</evidence>
<feature type="domain" description="Calx-beta" evidence="22">
    <location>
        <begin position="434"/>
        <end position="536"/>
    </location>
</feature>
<keyword evidence="23" id="KW-1185">Reference proteome</keyword>
<keyword evidence="5" id="KW-1003">Cell membrane</keyword>